<dbReference type="EMBL" id="JAGPXC010000007">
    <property type="protein sequence ID" value="KAH6648440.1"/>
    <property type="molecule type" value="Genomic_DNA"/>
</dbReference>
<dbReference type="GeneID" id="70136697"/>
<dbReference type="InterPro" id="IPR013094">
    <property type="entry name" value="AB_hydrolase_3"/>
</dbReference>
<evidence type="ECO:0000256" key="1">
    <source>
        <dbReference type="ARBA" id="ARBA00022801"/>
    </source>
</evidence>
<evidence type="ECO:0000313" key="4">
    <source>
        <dbReference type="Proteomes" id="UP000758603"/>
    </source>
</evidence>
<protein>
    <submittedName>
        <fullName evidence="3">Alpha/Beta hydrolase protein</fullName>
    </submittedName>
</protein>
<keyword evidence="1 3" id="KW-0378">Hydrolase</keyword>
<gene>
    <name evidence="3" type="ORF">BKA67DRAFT_661415</name>
</gene>
<dbReference type="PANTHER" id="PTHR48081">
    <property type="entry name" value="AB HYDROLASE SUPERFAMILY PROTEIN C4A8.06C"/>
    <property type="match status" value="1"/>
</dbReference>
<dbReference type="InterPro" id="IPR029058">
    <property type="entry name" value="AB_hydrolase_fold"/>
</dbReference>
<dbReference type="AlphaFoldDB" id="A0A9P8ZSL7"/>
<comment type="caution">
    <text evidence="3">The sequence shown here is derived from an EMBL/GenBank/DDBJ whole genome shotgun (WGS) entry which is preliminary data.</text>
</comment>
<dbReference type="Proteomes" id="UP000758603">
    <property type="component" value="Unassembled WGS sequence"/>
</dbReference>
<evidence type="ECO:0000313" key="3">
    <source>
        <dbReference type="EMBL" id="KAH6648440.1"/>
    </source>
</evidence>
<dbReference type="GO" id="GO:0016787">
    <property type="term" value="F:hydrolase activity"/>
    <property type="evidence" value="ECO:0007669"/>
    <property type="project" value="UniProtKB-KW"/>
</dbReference>
<name>A0A9P8ZSL7_9PEZI</name>
<dbReference type="OrthoDB" id="2152029at2759"/>
<sequence length="398" mass="44095">MTTGVTDGSMKPSLTIFEKLNFAFRLPLIILPRLIINCVRCTWLAWRRALPIHLYLRVGIIRTILGCLKPREIQFISPTSVETYESWMSKKTAAARRANDISALDRLKMDIEMLPDGKSSLLWIGNRNKASKYVLFLHGGGYIAPMAPGHLEWCYRAYIENDVPGVEVAVAVLQYTLCPDARHPLQISQANAALGCMLNSGIRPGNIVVGGDSAGANLTAQLLGHLAHGKPQITLSEPLAGAFTVSPWVSTSTTMHSFLENQYIDMLASEIAATSAQALLGESQTPPRSIEDQRGWPMPLDVDGKWLNDWEKVSKALYVTVGSHEVLRDQGVLFAEHVRQRNKAMDVCLHIAETDAHDFVLLEALMVFEAGEKMADMPTPRLDQHRSMVMSFFGRQAS</sequence>
<keyword evidence="4" id="KW-1185">Reference proteome</keyword>
<dbReference type="InterPro" id="IPR050300">
    <property type="entry name" value="GDXG_lipolytic_enzyme"/>
</dbReference>
<proteinExistence type="predicted"/>
<feature type="domain" description="Alpha/beta hydrolase fold-3" evidence="2">
    <location>
        <begin position="134"/>
        <end position="360"/>
    </location>
</feature>
<dbReference type="PANTHER" id="PTHR48081:SF31">
    <property type="entry name" value="STERYL ACETYL HYDROLASE MUG81-RELATED"/>
    <property type="match status" value="1"/>
</dbReference>
<reference evidence="3" key="1">
    <citation type="journal article" date="2021" name="Nat. Commun.">
        <title>Genetic determinants of endophytism in the Arabidopsis root mycobiome.</title>
        <authorList>
            <person name="Mesny F."/>
            <person name="Miyauchi S."/>
            <person name="Thiergart T."/>
            <person name="Pickel B."/>
            <person name="Atanasova L."/>
            <person name="Karlsson M."/>
            <person name="Huettel B."/>
            <person name="Barry K.W."/>
            <person name="Haridas S."/>
            <person name="Chen C."/>
            <person name="Bauer D."/>
            <person name="Andreopoulos W."/>
            <person name="Pangilinan J."/>
            <person name="LaButti K."/>
            <person name="Riley R."/>
            <person name="Lipzen A."/>
            <person name="Clum A."/>
            <person name="Drula E."/>
            <person name="Henrissat B."/>
            <person name="Kohler A."/>
            <person name="Grigoriev I.V."/>
            <person name="Martin F.M."/>
            <person name="Hacquard S."/>
        </authorList>
    </citation>
    <scope>NUCLEOTIDE SEQUENCE</scope>
    <source>
        <strain evidence="3">MPI-SDFR-AT-0073</strain>
    </source>
</reference>
<dbReference type="Pfam" id="PF07859">
    <property type="entry name" value="Abhydrolase_3"/>
    <property type="match status" value="1"/>
</dbReference>
<dbReference type="RefSeq" id="XP_045954947.1">
    <property type="nucleotide sequence ID" value="XM_046107806.1"/>
</dbReference>
<evidence type="ECO:0000259" key="2">
    <source>
        <dbReference type="Pfam" id="PF07859"/>
    </source>
</evidence>
<accession>A0A9P8ZSL7</accession>
<organism evidence="3 4">
    <name type="scientific">Truncatella angustata</name>
    <dbReference type="NCBI Taxonomy" id="152316"/>
    <lineage>
        <taxon>Eukaryota</taxon>
        <taxon>Fungi</taxon>
        <taxon>Dikarya</taxon>
        <taxon>Ascomycota</taxon>
        <taxon>Pezizomycotina</taxon>
        <taxon>Sordariomycetes</taxon>
        <taxon>Xylariomycetidae</taxon>
        <taxon>Amphisphaeriales</taxon>
        <taxon>Sporocadaceae</taxon>
        <taxon>Truncatella</taxon>
    </lineage>
</organism>
<dbReference type="SUPFAM" id="SSF53474">
    <property type="entry name" value="alpha/beta-Hydrolases"/>
    <property type="match status" value="1"/>
</dbReference>
<dbReference type="Gene3D" id="3.40.50.1820">
    <property type="entry name" value="alpha/beta hydrolase"/>
    <property type="match status" value="1"/>
</dbReference>